<gene>
    <name evidence="2" type="ORF">MNEG_16212</name>
</gene>
<dbReference type="EMBL" id="KK106326">
    <property type="protein sequence ID" value="KIY91752.1"/>
    <property type="molecule type" value="Genomic_DNA"/>
</dbReference>
<dbReference type="Gene3D" id="3.80.10.10">
    <property type="entry name" value="Ribonuclease Inhibitor"/>
    <property type="match status" value="1"/>
</dbReference>
<evidence type="ECO:0000313" key="2">
    <source>
        <dbReference type="EMBL" id="KIY91752.1"/>
    </source>
</evidence>
<dbReference type="RefSeq" id="XP_013890772.1">
    <property type="nucleotide sequence ID" value="XM_014035318.1"/>
</dbReference>
<sequence>YLELGALHTTGACLSHLAALTRLASLHAAGALRLTRGGLAALAALRLPRLESLSLVGLEAGEAAFSGRTDGAAPSRRAA</sequence>
<dbReference type="Proteomes" id="UP000054498">
    <property type="component" value="Unassembled WGS sequence"/>
</dbReference>
<reference evidence="2 3" key="1">
    <citation type="journal article" date="2013" name="BMC Genomics">
        <title>Reconstruction of the lipid metabolism for the microalga Monoraphidium neglectum from its genome sequence reveals characteristics suitable for biofuel production.</title>
        <authorList>
            <person name="Bogen C."/>
            <person name="Al-Dilaimi A."/>
            <person name="Albersmeier A."/>
            <person name="Wichmann J."/>
            <person name="Grundmann M."/>
            <person name="Rupp O."/>
            <person name="Lauersen K.J."/>
            <person name="Blifernez-Klassen O."/>
            <person name="Kalinowski J."/>
            <person name="Goesmann A."/>
            <person name="Mussgnug J.H."/>
            <person name="Kruse O."/>
        </authorList>
    </citation>
    <scope>NUCLEOTIDE SEQUENCE [LARGE SCALE GENOMIC DNA]</scope>
    <source>
        <strain evidence="2 3">SAG 48.87</strain>
    </source>
</reference>
<evidence type="ECO:0000313" key="3">
    <source>
        <dbReference type="Proteomes" id="UP000054498"/>
    </source>
</evidence>
<proteinExistence type="predicted"/>
<organism evidence="2 3">
    <name type="scientific">Monoraphidium neglectum</name>
    <dbReference type="NCBI Taxonomy" id="145388"/>
    <lineage>
        <taxon>Eukaryota</taxon>
        <taxon>Viridiplantae</taxon>
        <taxon>Chlorophyta</taxon>
        <taxon>core chlorophytes</taxon>
        <taxon>Chlorophyceae</taxon>
        <taxon>CS clade</taxon>
        <taxon>Sphaeropleales</taxon>
        <taxon>Selenastraceae</taxon>
        <taxon>Monoraphidium</taxon>
    </lineage>
</organism>
<name>A0A0D2IUX9_9CHLO</name>
<dbReference type="GO" id="GO:0005930">
    <property type="term" value="C:axoneme"/>
    <property type="evidence" value="ECO:0007669"/>
    <property type="project" value="UniProtKB-SubCell"/>
</dbReference>
<dbReference type="KEGG" id="mng:MNEG_16212"/>
<evidence type="ECO:0008006" key="4">
    <source>
        <dbReference type="Google" id="ProtNLM"/>
    </source>
</evidence>
<dbReference type="InterPro" id="IPR032675">
    <property type="entry name" value="LRR_dom_sf"/>
</dbReference>
<feature type="non-terminal residue" evidence="2">
    <location>
        <position position="1"/>
    </location>
</feature>
<dbReference type="AlphaFoldDB" id="A0A0D2IUX9"/>
<comment type="subcellular location">
    <subcellularLocation>
        <location evidence="1">Cytoplasm</location>
        <location evidence="1">Cytoskeleton</location>
        <location evidence="1">Cilium axoneme</location>
    </subcellularLocation>
</comment>
<keyword evidence="3" id="KW-1185">Reference proteome</keyword>
<accession>A0A0D2IUX9</accession>
<protein>
    <recommendedName>
        <fullName evidence="4">Distal membrane arm assembly complex 2-like protein</fullName>
    </recommendedName>
</protein>
<feature type="non-terminal residue" evidence="2">
    <location>
        <position position="79"/>
    </location>
</feature>
<evidence type="ECO:0000256" key="1">
    <source>
        <dbReference type="ARBA" id="ARBA00004430"/>
    </source>
</evidence>
<dbReference type="GeneID" id="25733949"/>